<dbReference type="AlphaFoldDB" id="W4GEM5"/>
<organism evidence="1">
    <name type="scientific">Aphanomyces astaci</name>
    <name type="common">Crayfish plague agent</name>
    <dbReference type="NCBI Taxonomy" id="112090"/>
    <lineage>
        <taxon>Eukaryota</taxon>
        <taxon>Sar</taxon>
        <taxon>Stramenopiles</taxon>
        <taxon>Oomycota</taxon>
        <taxon>Saprolegniomycetes</taxon>
        <taxon>Saprolegniales</taxon>
        <taxon>Verrucalvaceae</taxon>
        <taxon>Aphanomyces</taxon>
    </lineage>
</organism>
<gene>
    <name evidence="1" type="ORF">H257_08585</name>
</gene>
<dbReference type="InterPro" id="IPR036866">
    <property type="entry name" value="RibonucZ/Hydroxyglut_hydro"/>
</dbReference>
<name>W4GEM5_APHAT</name>
<dbReference type="EMBL" id="KI913132">
    <property type="protein sequence ID" value="ETV77721.1"/>
    <property type="molecule type" value="Genomic_DNA"/>
</dbReference>
<accession>W4GEM5</accession>
<dbReference type="Gene3D" id="3.60.15.10">
    <property type="entry name" value="Ribonuclease Z/Hydroxyacylglutathione hydrolase-like"/>
    <property type="match status" value="1"/>
</dbReference>
<dbReference type="RefSeq" id="XP_009832831.1">
    <property type="nucleotide sequence ID" value="XM_009834529.1"/>
</dbReference>
<protein>
    <submittedName>
        <fullName evidence="1">Uncharacterized protein</fullName>
    </submittedName>
</protein>
<reference evidence="1" key="1">
    <citation type="submission" date="2013-12" db="EMBL/GenBank/DDBJ databases">
        <title>The Genome Sequence of Aphanomyces astaci APO3.</title>
        <authorList>
            <consortium name="The Broad Institute Genomics Platform"/>
            <person name="Russ C."/>
            <person name="Tyler B."/>
            <person name="van West P."/>
            <person name="Dieguez-Uribeondo J."/>
            <person name="Young S.K."/>
            <person name="Zeng Q."/>
            <person name="Gargeya S."/>
            <person name="Fitzgerald M."/>
            <person name="Abouelleil A."/>
            <person name="Alvarado L."/>
            <person name="Chapman S.B."/>
            <person name="Gainer-Dewar J."/>
            <person name="Goldberg J."/>
            <person name="Griggs A."/>
            <person name="Gujja S."/>
            <person name="Hansen M."/>
            <person name="Howarth C."/>
            <person name="Imamovic A."/>
            <person name="Ireland A."/>
            <person name="Larimer J."/>
            <person name="McCowan C."/>
            <person name="Murphy C."/>
            <person name="Pearson M."/>
            <person name="Poon T.W."/>
            <person name="Priest M."/>
            <person name="Roberts A."/>
            <person name="Saif S."/>
            <person name="Shea T."/>
            <person name="Sykes S."/>
            <person name="Wortman J."/>
            <person name="Nusbaum C."/>
            <person name="Birren B."/>
        </authorList>
    </citation>
    <scope>NUCLEOTIDE SEQUENCE [LARGE SCALE GENOMIC DNA]</scope>
    <source>
        <strain evidence="1">APO3</strain>
    </source>
</reference>
<sequence>MFLTDAVLFSERSSPSQLFGPSRGPPHVLTQCFGATTIRTIWTCQRCRRSRPPHAHYFVPLHSTSGHKQGDWVVQGCGGPSTLQVVISPSWKFQDQHVNLYEAVQINRDVGSPVSVGIHWGTNQLITGEPKQTLAVLMSIASKSRFVALDYYDLEIIPWTL</sequence>
<dbReference type="VEuPathDB" id="FungiDB:H257_08585"/>
<evidence type="ECO:0000313" key="1">
    <source>
        <dbReference type="EMBL" id="ETV77721.1"/>
    </source>
</evidence>
<proteinExistence type="predicted"/>
<dbReference type="GeneID" id="20810581"/>